<evidence type="ECO:0000313" key="2">
    <source>
        <dbReference type="EMBL" id="QCT07336.1"/>
    </source>
</evidence>
<sequence length="76" mass="9121">MLRNKNNKEPNNRKSSKRFNISNIEEPDMDMEFSTCSSYDCTGLIPSEVVNQDEYENYDEMYQFLPTDLRDEDDFY</sequence>
<dbReference type="EMBL" id="CP039381">
    <property type="protein sequence ID" value="QCT07336.1"/>
    <property type="molecule type" value="Genomic_DNA"/>
</dbReference>
<feature type="region of interest" description="Disordered" evidence="1">
    <location>
        <begin position="1"/>
        <end position="23"/>
    </location>
</feature>
<dbReference type="AlphaFoldDB" id="A0A4P8XW32"/>
<dbReference type="OrthoDB" id="1828945at2"/>
<keyword evidence="3" id="KW-1185">Reference proteome</keyword>
<feature type="compositionally biased region" description="Basic and acidic residues" evidence="1">
    <location>
        <begin position="1"/>
        <end position="12"/>
    </location>
</feature>
<gene>
    <name evidence="2" type="ORF">E5Z56_08185</name>
</gene>
<accession>A0A4P8XW32</accession>
<dbReference type="Proteomes" id="UP000301475">
    <property type="component" value="Chromosome"/>
</dbReference>
<proteinExistence type="predicted"/>
<evidence type="ECO:0000256" key="1">
    <source>
        <dbReference type="SAM" id="MobiDB-lite"/>
    </source>
</evidence>
<organism evidence="2 3">
    <name type="scientific">Ruminococcus bovis</name>
    <dbReference type="NCBI Taxonomy" id="2564099"/>
    <lineage>
        <taxon>Bacteria</taxon>
        <taxon>Bacillati</taxon>
        <taxon>Bacillota</taxon>
        <taxon>Clostridia</taxon>
        <taxon>Eubacteriales</taxon>
        <taxon>Oscillospiraceae</taxon>
        <taxon>Ruminococcus</taxon>
    </lineage>
</organism>
<name>A0A4P8XW32_9FIRM</name>
<dbReference type="KEGG" id="ruj:E5Z56_08185"/>
<evidence type="ECO:0000313" key="3">
    <source>
        <dbReference type="Proteomes" id="UP000301475"/>
    </source>
</evidence>
<protein>
    <submittedName>
        <fullName evidence="2">Uncharacterized protein</fullName>
    </submittedName>
</protein>
<reference evidence="2 3" key="1">
    <citation type="submission" date="2019-04" db="EMBL/GenBank/DDBJ databases">
        <authorList>
            <person name="Embree M."/>
            <person name="Gaffney J.R."/>
        </authorList>
    </citation>
    <scope>NUCLEOTIDE SEQUENCE [LARGE SCALE GENOMIC DNA]</scope>
    <source>
        <strain evidence="2 3">JE7A12</strain>
    </source>
</reference>
<dbReference type="RefSeq" id="WP_138157369.1">
    <property type="nucleotide sequence ID" value="NZ_CP039381.1"/>
</dbReference>